<reference evidence="2" key="1">
    <citation type="submission" date="2024-05" db="EMBL/GenBank/DDBJ databases">
        <authorList>
            <person name="Jung D.-H."/>
        </authorList>
    </citation>
    <scope>NUCLEOTIDE SEQUENCE</scope>
    <source>
        <strain evidence="2">JA-25</strain>
    </source>
</reference>
<keyword evidence="1 2" id="KW-0418">Kinase</keyword>
<feature type="binding site" evidence="1">
    <location>
        <begin position="25"/>
        <end position="32"/>
    </location>
    <ligand>
        <name>ATP</name>
        <dbReference type="ChEBI" id="CHEBI:30616"/>
    </ligand>
</feature>
<keyword evidence="3" id="KW-1185">Reference proteome</keyword>
<comment type="similarity">
    <text evidence="1">Belongs to the anhydro-N-acetylmuramic acid kinase family.</text>
</comment>
<dbReference type="PANTHER" id="PTHR30605">
    <property type="entry name" value="ANHYDRO-N-ACETYLMURAMIC ACID KINASE"/>
    <property type="match status" value="1"/>
</dbReference>
<keyword evidence="1" id="KW-0119">Carbohydrate metabolism</keyword>
<proteinExistence type="inferred from homology"/>
<organism evidence="2 3">
    <name type="scientific">Fibrivirga algicola</name>
    <dbReference type="NCBI Taxonomy" id="2950420"/>
    <lineage>
        <taxon>Bacteria</taxon>
        <taxon>Pseudomonadati</taxon>
        <taxon>Bacteroidota</taxon>
        <taxon>Cytophagia</taxon>
        <taxon>Cytophagales</taxon>
        <taxon>Spirosomataceae</taxon>
        <taxon>Fibrivirga</taxon>
    </lineage>
</organism>
<dbReference type="RefSeq" id="WP_166692800.1">
    <property type="nucleotide sequence ID" value="NZ_WAEL01000006.1"/>
</dbReference>
<dbReference type="InterPro" id="IPR005338">
    <property type="entry name" value="Anhydro_N_Ac-Mur_kinase"/>
</dbReference>
<dbReference type="GO" id="GO:0016301">
    <property type="term" value="F:kinase activity"/>
    <property type="evidence" value="ECO:0007669"/>
    <property type="project" value="UniProtKB-KW"/>
</dbReference>
<evidence type="ECO:0000313" key="2">
    <source>
        <dbReference type="EMBL" id="NID11853.1"/>
    </source>
</evidence>
<dbReference type="Gene3D" id="3.30.420.40">
    <property type="match status" value="2"/>
</dbReference>
<comment type="pathway">
    <text evidence="1">Cell wall biogenesis; peptidoglycan recycling.</text>
</comment>
<comment type="pathway">
    <text evidence="1">Amino-sugar metabolism; 1,6-anhydro-N-acetylmuramate degradation.</text>
</comment>
<keyword evidence="1 2" id="KW-0808">Transferase</keyword>
<dbReference type="NCBIfam" id="NF007149">
    <property type="entry name" value="PRK09585.3-4"/>
    <property type="match status" value="1"/>
</dbReference>
<dbReference type="HAMAP" id="MF_01270">
    <property type="entry name" value="AnhMurNAc_kinase"/>
    <property type="match status" value="1"/>
</dbReference>
<keyword evidence="1" id="KW-0067">ATP-binding</keyword>
<name>A0ABX0QMM9_9BACT</name>
<dbReference type="EMBL" id="WAEL01000006">
    <property type="protein sequence ID" value="NID11853.1"/>
    <property type="molecule type" value="Genomic_DNA"/>
</dbReference>
<accession>A0ABX0QMM9</accession>
<evidence type="ECO:0000313" key="3">
    <source>
        <dbReference type="Proteomes" id="UP000606008"/>
    </source>
</evidence>
<dbReference type="PANTHER" id="PTHR30605:SF0">
    <property type="entry name" value="ANHYDRO-N-ACETYLMURAMIC ACID KINASE"/>
    <property type="match status" value="1"/>
</dbReference>
<gene>
    <name evidence="1" type="primary">anmK</name>
    <name evidence="2" type="ORF">F7231_16890</name>
</gene>
<comment type="catalytic activity">
    <reaction evidence="1">
        <text>1,6-anhydro-N-acetyl-beta-muramate + ATP + H2O = N-acetyl-D-muramate 6-phosphate + ADP + H(+)</text>
        <dbReference type="Rhea" id="RHEA:24952"/>
        <dbReference type="ChEBI" id="CHEBI:15377"/>
        <dbReference type="ChEBI" id="CHEBI:15378"/>
        <dbReference type="ChEBI" id="CHEBI:30616"/>
        <dbReference type="ChEBI" id="CHEBI:58690"/>
        <dbReference type="ChEBI" id="CHEBI:58722"/>
        <dbReference type="ChEBI" id="CHEBI:456216"/>
        <dbReference type="EC" id="2.7.1.170"/>
    </reaction>
</comment>
<dbReference type="EC" id="2.7.1.170" evidence="1"/>
<dbReference type="Proteomes" id="UP000606008">
    <property type="component" value="Unassembled WGS sequence"/>
</dbReference>
<comment type="function">
    <text evidence="1">Catalyzes the specific phosphorylation of 1,6-anhydro-N-acetylmuramic acid (anhMurNAc) with the simultaneous cleavage of the 1,6-anhydro ring, generating MurNAc-6-P. Is required for the utilization of anhMurNAc either imported from the medium or derived from its own cell wall murein, and thus plays a role in cell wall recycling.</text>
</comment>
<dbReference type="Pfam" id="PF03702">
    <property type="entry name" value="AnmK"/>
    <property type="match status" value="1"/>
</dbReference>
<comment type="caution">
    <text evidence="2">The sequence shown here is derived from an EMBL/GenBank/DDBJ whole genome shotgun (WGS) entry which is preliminary data.</text>
</comment>
<dbReference type="SUPFAM" id="SSF53067">
    <property type="entry name" value="Actin-like ATPase domain"/>
    <property type="match status" value="1"/>
</dbReference>
<evidence type="ECO:0000256" key="1">
    <source>
        <dbReference type="HAMAP-Rule" id="MF_01270"/>
    </source>
</evidence>
<dbReference type="InterPro" id="IPR043129">
    <property type="entry name" value="ATPase_NBD"/>
</dbReference>
<dbReference type="CDD" id="cd24050">
    <property type="entry name" value="ASKHA_NBD_ANMK"/>
    <property type="match status" value="1"/>
</dbReference>
<keyword evidence="1" id="KW-0547">Nucleotide-binding</keyword>
<sequence>MNPQLQRLYQLAQKPERRIIGLMSGTSLDGLDVALCRVTGDGPQTRVIIEHFTTVSYDDAFKDSIRAVFAKKQVDFEHLTVLNEQIGRRHGQWVADCLRVWNVPADSVDLVASHGQTVYHAPQKQHQRPGYPNATLQIGDGDHIAVETGIITLSDFRQRHIAHGGEGAPLAVYGDYFVFSQAGENRILLNMGGIANFTYLPGSLDASVVFTTDTGPGNTLLDAYARQFTGKPYDENGQLAASGQVNNALLSALLDHPFFVQPFPKTTGPEVFNSDYVRDTRQRSQTADLGPEDLMATLTQFSAKSIAQAIQQALGNVPAADRTAMHVYMSGGGAHNPVLTKAIEALLPGCTFAKTDDLGIAGDAKEAVLFAVLANECVAGLGTSFGNRQGVPSVSMGKISFTK</sequence>
<protein>
    <recommendedName>
        <fullName evidence="1">Anhydro-N-acetylmuramic acid kinase</fullName>
        <ecNumber evidence="1">2.7.1.170</ecNumber>
    </recommendedName>
    <alternativeName>
        <fullName evidence="1">AnhMurNAc kinase</fullName>
    </alternativeName>
</protein>